<dbReference type="RefSeq" id="YP_009606677.1">
    <property type="nucleotide sequence ID" value="NC_041978.1"/>
</dbReference>
<evidence type="ECO:0000313" key="1">
    <source>
        <dbReference type="EMBL" id="AEJ81268.1"/>
    </source>
</evidence>
<dbReference type="Proteomes" id="UP000008894">
    <property type="component" value="Segment"/>
</dbReference>
<accession>G0YPJ1</accession>
<sequence>MTVQRTFNPDESVTLSGTTALELIGEMYNQIGQGFKYVPNTFVAKTPFNPNFKVTVKQDIEEVSPDVIVHRTDLKDGDSIIHSPNAESLLRTLSNALIKQPTGATVKSATMTLGAYSATVNGLSAEVSEQIPETVNEPVQDDIEPLFKTNDEDTVKSSEPFDMSIAMSKESKEELVEYVEKYGITLDKRRNLAAMQNQLQTIVNEG</sequence>
<dbReference type="GeneID" id="40082655"/>
<protein>
    <submittedName>
        <fullName evidence="1">Gp009</fullName>
    </submittedName>
</protein>
<name>G0YPJ1_9CAUD</name>
<keyword evidence="2" id="KW-1185">Reference proteome</keyword>
<organism evidence="1 2">
    <name type="scientific">Erwinia phage vB_Eam-MM7</name>
    <dbReference type="NCBI Taxonomy" id="1051674"/>
    <lineage>
        <taxon>Viruses</taxon>
        <taxon>Duplodnaviria</taxon>
        <taxon>Heunggongvirae</taxon>
        <taxon>Uroviricota</taxon>
        <taxon>Caudoviricetes</taxon>
        <taxon>Andersonviridae</taxon>
        <taxon>Ounavirinae</taxon>
        <taxon>Kolesnikvirus</taxon>
        <taxon>Kolesnikvirus M7</taxon>
    </lineage>
</organism>
<dbReference type="OrthoDB" id="9661at10239"/>
<evidence type="ECO:0000313" key="2">
    <source>
        <dbReference type="Proteomes" id="UP000008894"/>
    </source>
</evidence>
<dbReference type="EMBL" id="HQ728263">
    <property type="protein sequence ID" value="AEJ81268.1"/>
    <property type="molecule type" value="Genomic_DNA"/>
</dbReference>
<proteinExistence type="predicted"/>
<reference evidence="1 2" key="1">
    <citation type="journal article" date="2011" name="Appl. Environ. Microbiol.">
        <title>Novel Virulent and Broad-Host-Range Erwinia amylovora Bacteriophages Reveal a High Degree of Mosaicism and a Relationship to Enterobacteriaceae Phages.</title>
        <authorList>
            <person name="Born Y."/>
            <person name="Fieseler L."/>
            <person name="Marazzi J."/>
            <person name="Lurz R."/>
            <person name="Duffy B."/>
            <person name="Loessner M.J."/>
        </authorList>
    </citation>
    <scope>NUCLEOTIDE SEQUENCE [LARGE SCALE GENOMIC DNA]</scope>
</reference>
<dbReference type="KEGG" id="vg:40082655"/>